<evidence type="ECO:0000256" key="8">
    <source>
        <dbReference type="RuleBase" id="RU000383"/>
    </source>
</evidence>
<evidence type="ECO:0000256" key="3">
    <source>
        <dbReference type="ARBA" id="ARBA00022553"/>
    </source>
</evidence>
<dbReference type="Pfam" id="PF02984">
    <property type="entry name" value="Cyclin_C"/>
    <property type="match status" value="1"/>
</dbReference>
<feature type="region of interest" description="Disordered" evidence="9">
    <location>
        <begin position="37"/>
        <end position="58"/>
    </location>
</feature>
<proteinExistence type="inferred from homology"/>
<organism evidence="12 13">
    <name type="scientific">Octopus vulgaris</name>
    <name type="common">Common octopus</name>
    <dbReference type="NCBI Taxonomy" id="6645"/>
    <lineage>
        <taxon>Eukaryota</taxon>
        <taxon>Metazoa</taxon>
        <taxon>Spiralia</taxon>
        <taxon>Lophotrochozoa</taxon>
        <taxon>Mollusca</taxon>
        <taxon>Cephalopoda</taxon>
        <taxon>Coleoidea</taxon>
        <taxon>Octopodiformes</taxon>
        <taxon>Octopoda</taxon>
        <taxon>Incirrata</taxon>
        <taxon>Octopodidae</taxon>
        <taxon>Octopus</taxon>
    </lineage>
</organism>
<dbReference type="InterPro" id="IPR006671">
    <property type="entry name" value="Cyclin_N"/>
</dbReference>
<feature type="domain" description="Cyclin C-terminal" evidence="11">
    <location>
        <begin position="267"/>
        <end position="391"/>
    </location>
</feature>
<dbReference type="GO" id="GO:0005634">
    <property type="term" value="C:nucleus"/>
    <property type="evidence" value="ECO:0007669"/>
    <property type="project" value="UniProtKB-SubCell"/>
</dbReference>
<evidence type="ECO:0000259" key="10">
    <source>
        <dbReference type="SMART" id="SM00385"/>
    </source>
</evidence>
<dbReference type="AlphaFoldDB" id="A0AA36F3A6"/>
<dbReference type="InterPro" id="IPR048258">
    <property type="entry name" value="Cyclins_cyclin-box"/>
</dbReference>
<dbReference type="InterPro" id="IPR013763">
    <property type="entry name" value="Cyclin-like_dom"/>
</dbReference>
<evidence type="ECO:0000256" key="9">
    <source>
        <dbReference type="SAM" id="MobiDB-lite"/>
    </source>
</evidence>
<evidence type="ECO:0000313" key="13">
    <source>
        <dbReference type="Proteomes" id="UP001162480"/>
    </source>
</evidence>
<gene>
    <name evidence="12" type="ORF">OCTVUL_1B006593</name>
</gene>
<dbReference type="CDD" id="cd20519">
    <property type="entry name" value="CYCLIN_CCNE_rpt1"/>
    <property type="match status" value="1"/>
</dbReference>
<name>A0AA36F3A6_OCTVU</name>
<dbReference type="EMBL" id="OX597817">
    <property type="protein sequence ID" value="CAI9722270.1"/>
    <property type="molecule type" value="Genomic_DNA"/>
</dbReference>
<evidence type="ECO:0000313" key="12">
    <source>
        <dbReference type="EMBL" id="CAI9722270.1"/>
    </source>
</evidence>
<feature type="domain" description="Cyclin-like" evidence="10">
    <location>
        <begin position="173"/>
        <end position="258"/>
    </location>
</feature>
<keyword evidence="5 8" id="KW-0195">Cyclin</keyword>
<dbReference type="PROSITE" id="PS00292">
    <property type="entry name" value="CYCLINS"/>
    <property type="match status" value="1"/>
</dbReference>
<evidence type="ECO:0000256" key="1">
    <source>
        <dbReference type="ARBA" id="ARBA00004123"/>
    </source>
</evidence>
<dbReference type="Gene3D" id="1.10.472.10">
    <property type="entry name" value="Cyclin-like"/>
    <property type="match status" value="2"/>
</dbReference>
<accession>A0AA36F3A6</accession>
<dbReference type="InterPro" id="IPR004367">
    <property type="entry name" value="Cyclin_C-dom"/>
</dbReference>
<dbReference type="Pfam" id="PF00134">
    <property type="entry name" value="Cyclin_N"/>
    <property type="match status" value="1"/>
</dbReference>
<keyword evidence="4" id="KW-0132">Cell division</keyword>
<dbReference type="SUPFAM" id="SSF47954">
    <property type="entry name" value="Cyclin-like"/>
    <property type="match status" value="2"/>
</dbReference>
<keyword evidence="6" id="KW-0539">Nucleus</keyword>
<dbReference type="GO" id="GO:0051301">
    <property type="term" value="P:cell division"/>
    <property type="evidence" value="ECO:0007669"/>
    <property type="project" value="UniProtKB-KW"/>
</dbReference>
<evidence type="ECO:0000256" key="7">
    <source>
        <dbReference type="ARBA" id="ARBA00023306"/>
    </source>
</evidence>
<keyword evidence="7" id="KW-0131">Cell cycle</keyword>
<dbReference type="FunFam" id="1.10.472.10:FF:000024">
    <property type="entry name" value="G1/S-specific cyclin-E1"/>
    <property type="match status" value="1"/>
</dbReference>
<comment type="similarity">
    <text evidence="2">Belongs to the cyclin family. Cyclin E subfamily.</text>
</comment>
<dbReference type="Proteomes" id="UP001162480">
    <property type="component" value="Chromosome 4"/>
</dbReference>
<dbReference type="CDD" id="cd20520">
    <property type="entry name" value="CYCLIN_CCNE_rpt2"/>
    <property type="match status" value="1"/>
</dbReference>
<dbReference type="SMART" id="SM01332">
    <property type="entry name" value="Cyclin_C"/>
    <property type="match status" value="1"/>
</dbReference>
<comment type="subcellular location">
    <subcellularLocation>
        <location evidence="1">Nucleus</location>
    </subcellularLocation>
</comment>
<dbReference type="PANTHER" id="PTHR10177">
    <property type="entry name" value="CYCLINS"/>
    <property type="match status" value="1"/>
</dbReference>
<protein>
    <submittedName>
        <fullName evidence="12">G1/S-specific cyclin-E-like isoform X1</fullName>
    </submittedName>
</protein>
<feature type="region of interest" description="Disordered" evidence="9">
    <location>
        <begin position="440"/>
        <end position="459"/>
    </location>
</feature>
<reference evidence="12" key="1">
    <citation type="submission" date="2023-08" db="EMBL/GenBank/DDBJ databases">
        <authorList>
            <person name="Alioto T."/>
            <person name="Alioto T."/>
            <person name="Gomez Garrido J."/>
        </authorList>
    </citation>
    <scope>NUCLEOTIDE SEQUENCE</scope>
</reference>
<evidence type="ECO:0000256" key="6">
    <source>
        <dbReference type="ARBA" id="ARBA00023242"/>
    </source>
</evidence>
<feature type="compositionally biased region" description="Low complexity" evidence="9">
    <location>
        <begin position="449"/>
        <end position="459"/>
    </location>
</feature>
<evidence type="ECO:0000259" key="11">
    <source>
        <dbReference type="SMART" id="SM01332"/>
    </source>
</evidence>
<evidence type="ECO:0000256" key="5">
    <source>
        <dbReference type="ARBA" id="ARBA00023127"/>
    </source>
</evidence>
<sequence length="459" mass="51626">MDTASLSANENEVIYRCCGLTMLCRRSKVKPAMNNVLKADNKKRKPQDTSNVTTAANKKKRRYQIKNQWLSIIDKPMVATCSIVPAPEDPGSTASTSRHSTQPELVGGSHFRFQNFLVTPNNAKHSPLPKLSWADSHEVWQVMLEKEHSYTKDPCMLDRHPSLQSKMRAILLDWLIEVCEVYKLHRETYYLSLDFIDRYLSKEKCVIKHQLQLIGITSLFIAAKLEEIYPPKLSDFAYVTDGACSDAEILNQELVMLKVLSWDLSPMTVTAWLNVYLQLVNVDKIAEDGFDFPQYSSNVYIQIARLIDLCMLDISCLRFTSSVIASSALYHMASKSVALAVSGLSMTDLLPCIQWMNPYAITLREAGPVELKFFPMVHIDDSHNVQTHAVDLDLLEKAHLKEAELKSTMQYDTESCSEAVLLTPPQSDKKEVSTDALMSLLSTPDRSSSEVTSTSSSSP</sequence>
<keyword evidence="13" id="KW-1185">Reference proteome</keyword>
<evidence type="ECO:0000256" key="4">
    <source>
        <dbReference type="ARBA" id="ARBA00022618"/>
    </source>
</evidence>
<dbReference type="InterPro" id="IPR036915">
    <property type="entry name" value="Cyclin-like_sf"/>
</dbReference>
<dbReference type="InterPro" id="IPR039361">
    <property type="entry name" value="Cyclin"/>
</dbReference>
<evidence type="ECO:0000256" key="2">
    <source>
        <dbReference type="ARBA" id="ARBA00007143"/>
    </source>
</evidence>
<keyword evidence="3" id="KW-0597">Phosphoprotein</keyword>
<dbReference type="SMART" id="SM00385">
    <property type="entry name" value="CYCLIN"/>
    <property type="match status" value="1"/>
</dbReference>